<evidence type="ECO:0000313" key="4">
    <source>
        <dbReference type="Proteomes" id="UP000032614"/>
    </source>
</evidence>
<feature type="region of interest" description="Disordered" evidence="1">
    <location>
        <begin position="1"/>
        <end position="27"/>
    </location>
</feature>
<evidence type="ECO:0000256" key="1">
    <source>
        <dbReference type="SAM" id="MobiDB-lite"/>
    </source>
</evidence>
<proteinExistence type="predicted"/>
<organism evidence="3 4">
    <name type="scientific">Paraburkholderia fungorum</name>
    <dbReference type="NCBI Taxonomy" id="134537"/>
    <lineage>
        <taxon>Bacteria</taxon>
        <taxon>Pseudomonadati</taxon>
        <taxon>Pseudomonadota</taxon>
        <taxon>Betaproteobacteria</taxon>
        <taxon>Burkholderiales</taxon>
        <taxon>Burkholderiaceae</taxon>
        <taxon>Paraburkholderia</taxon>
    </lineage>
</organism>
<dbReference type="EMBL" id="CP010027">
    <property type="protein sequence ID" value="AJZ61676.1"/>
    <property type="molecule type" value="Genomic_DNA"/>
</dbReference>
<dbReference type="AlphaFoldDB" id="A0AAU8T567"/>
<dbReference type="RefSeq" id="WP_235430049.1">
    <property type="nucleotide sequence ID" value="NZ_CP010027.1"/>
</dbReference>
<evidence type="ECO:0000256" key="2">
    <source>
        <dbReference type="SAM" id="Phobius"/>
    </source>
</evidence>
<keyword evidence="2" id="KW-1133">Transmembrane helix</keyword>
<feature type="transmembrane region" description="Helical" evidence="2">
    <location>
        <begin position="41"/>
        <end position="62"/>
    </location>
</feature>
<evidence type="ECO:0000313" key="3">
    <source>
        <dbReference type="EMBL" id="AJZ61676.1"/>
    </source>
</evidence>
<accession>A0AAU8T567</accession>
<keyword evidence="2" id="KW-0472">Membrane</keyword>
<protein>
    <submittedName>
        <fullName evidence="3">Uncharacterized protein</fullName>
    </submittedName>
</protein>
<dbReference type="KEGG" id="bfn:OI25_6564"/>
<dbReference type="GeneID" id="70047719"/>
<name>A0AAU8T567_9BURK</name>
<reference evidence="3 4" key="1">
    <citation type="journal article" date="2015" name="Genome Announc.">
        <title>Complete genome sequences for 59 burkholderia isolates, both pathogenic and near neighbor.</title>
        <authorList>
            <person name="Johnson S.L."/>
            <person name="Bishop-Lilly K.A."/>
            <person name="Ladner J.T."/>
            <person name="Daligault H.E."/>
            <person name="Davenport K.W."/>
            <person name="Jaissle J."/>
            <person name="Frey K.G."/>
            <person name="Koroleva G.I."/>
            <person name="Bruce D.C."/>
            <person name="Coyne S.R."/>
            <person name="Broomall S.M."/>
            <person name="Li P.E."/>
            <person name="Teshima H."/>
            <person name="Gibbons H.S."/>
            <person name="Palacios G.F."/>
            <person name="Rosenzweig C.N."/>
            <person name="Redden C.L."/>
            <person name="Xu Y."/>
            <person name="Minogue T.D."/>
            <person name="Chain P.S."/>
        </authorList>
    </citation>
    <scope>NUCLEOTIDE SEQUENCE [LARGE SCALE GENOMIC DNA]</scope>
    <source>
        <strain evidence="3 4">ATCC BAA-463</strain>
    </source>
</reference>
<gene>
    <name evidence="3" type="ORF">OI25_6564</name>
</gene>
<keyword evidence="2" id="KW-0812">Transmembrane</keyword>
<dbReference type="Proteomes" id="UP000032614">
    <property type="component" value="Chromosome 2"/>
</dbReference>
<sequence>MSENLRAGAGGEAGRPGPPWMSGQANARTPRSRFDALHRWTFCKVATLAAMIVAMGVAIAVGEDAARTETYSAHRAIEHRQDCSTRYAALLDLAELARRDGKSSEVVVRGLSDRGGVMSECLPAGKRAGAG</sequence>